<sequence length="110" mass="12546">MYGYTKPRLGCKIAVSRHNRSRLAQLSGKSLPHSTTFTEGIAVAFMYSNKLLVLKSAARLAQLVSAWAFYEVLLQFKAQGCEFEPHIGRCKFEPHIGRQIHFSIFLEPRF</sequence>
<comment type="caution">
    <text evidence="1">The sequence shown here is derived from an EMBL/GenBank/DDBJ whole genome shotgun (WGS) entry which is preliminary data.</text>
</comment>
<reference evidence="1 2" key="1">
    <citation type="journal article" date="2024" name="Commun. Biol.">
        <title>Comparative genomic analysis of thermophilic fungi reveals convergent evolutionary adaptations and gene losses.</title>
        <authorList>
            <person name="Steindorff A.S."/>
            <person name="Aguilar-Pontes M.V."/>
            <person name="Robinson A.J."/>
            <person name="Andreopoulos B."/>
            <person name="LaButti K."/>
            <person name="Kuo A."/>
            <person name="Mondo S."/>
            <person name="Riley R."/>
            <person name="Otillar R."/>
            <person name="Haridas S."/>
            <person name="Lipzen A."/>
            <person name="Grimwood J."/>
            <person name="Schmutz J."/>
            <person name="Clum A."/>
            <person name="Reid I.D."/>
            <person name="Moisan M.C."/>
            <person name="Butler G."/>
            <person name="Nguyen T.T.M."/>
            <person name="Dewar K."/>
            <person name="Conant G."/>
            <person name="Drula E."/>
            <person name="Henrissat B."/>
            <person name="Hansel C."/>
            <person name="Singer S."/>
            <person name="Hutchinson M.I."/>
            <person name="de Vries R.P."/>
            <person name="Natvig D.O."/>
            <person name="Powell A.J."/>
            <person name="Tsang A."/>
            <person name="Grigoriev I.V."/>
        </authorList>
    </citation>
    <scope>NUCLEOTIDE SEQUENCE [LARGE SCALE GENOMIC DNA]</scope>
    <source>
        <strain evidence="1 2">CBS 494.80</strain>
    </source>
</reference>
<accession>A0ABR4CQJ9</accession>
<proteinExistence type="predicted"/>
<gene>
    <name evidence="1" type="ORF">VTL71DRAFT_11430</name>
</gene>
<keyword evidence="2" id="KW-1185">Reference proteome</keyword>
<name>A0ABR4CQJ9_9HELO</name>
<dbReference type="EMBL" id="JAZHXI010000004">
    <property type="protein sequence ID" value="KAL2072087.1"/>
    <property type="molecule type" value="Genomic_DNA"/>
</dbReference>
<evidence type="ECO:0000313" key="1">
    <source>
        <dbReference type="EMBL" id="KAL2072087.1"/>
    </source>
</evidence>
<dbReference type="Proteomes" id="UP001595075">
    <property type="component" value="Unassembled WGS sequence"/>
</dbReference>
<evidence type="ECO:0000313" key="2">
    <source>
        <dbReference type="Proteomes" id="UP001595075"/>
    </source>
</evidence>
<organism evidence="1 2">
    <name type="scientific">Oculimacula yallundae</name>
    <dbReference type="NCBI Taxonomy" id="86028"/>
    <lineage>
        <taxon>Eukaryota</taxon>
        <taxon>Fungi</taxon>
        <taxon>Dikarya</taxon>
        <taxon>Ascomycota</taxon>
        <taxon>Pezizomycotina</taxon>
        <taxon>Leotiomycetes</taxon>
        <taxon>Helotiales</taxon>
        <taxon>Ploettnerulaceae</taxon>
        <taxon>Oculimacula</taxon>
    </lineage>
</organism>
<protein>
    <submittedName>
        <fullName evidence="1">Uncharacterized protein</fullName>
    </submittedName>
</protein>